<evidence type="ECO:0000256" key="3">
    <source>
        <dbReference type="ARBA" id="ARBA00013194"/>
    </source>
</evidence>
<dbReference type="InterPro" id="IPR001179">
    <property type="entry name" value="PPIase_FKBP_dom"/>
</dbReference>
<reference evidence="9" key="1">
    <citation type="journal article" date="2020" name="Fungal Divers.">
        <title>Resolving the Mortierellaceae phylogeny through synthesis of multi-gene phylogenetics and phylogenomics.</title>
        <authorList>
            <person name="Vandepol N."/>
            <person name="Liber J."/>
            <person name="Desiro A."/>
            <person name="Na H."/>
            <person name="Kennedy M."/>
            <person name="Barry K."/>
            <person name="Grigoriev I.V."/>
            <person name="Miller A.N."/>
            <person name="O'Donnell K."/>
            <person name="Stajich J.E."/>
            <person name="Bonito G."/>
        </authorList>
    </citation>
    <scope>NUCLEOTIDE SEQUENCE</scope>
    <source>
        <strain evidence="9">KOD1015</strain>
    </source>
</reference>
<dbReference type="InterPro" id="IPR046357">
    <property type="entry name" value="PPIase_dom_sf"/>
</dbReference>
<comment type="caution">
    <text evidence="9">The sequence shown here is derived from an EMBL/GenBank/DDBJ whole genome shotgun (WGS) entry which is preliminary data.</text>
</comment>
<comment type="similarity">
    <text evidence="2">Belongs to the FKBP-type PPIase family. FKBP3/4 subfamily.</text>
</comment>
<keyword evidence="4 6" id="KW-0697">Rotamase</keyword>
<dbReference type="PIRSF" id="PIRSF001473">
    <property type="entry name" value="FK506-bp_FPR3"/>
    <property type="match status" value="1"/>
</dbReference>
<proteinExistence type="inferred from homology"/>
<evidence type="ECO:0000259" key="8">
    <source>
        <dbReference type="PROSITE" id="PS50059"/>
    </source>
</evidence>
<evidence type="ECO:0000256" key="7">
    <source>
        <dbReference type="SAM" id="MobiDB-lite"/>
    </source>
</evidence>
<feature type="compositionally biased region" description="Acidic residues" evidence="7">
    <location>
        <begin position="93"/>
        <end position="130"/>
    </location>
</feature>
<dbReference type="PROSITE" id="PS50059">
    <property type="entry name" value="FKBP_PPIASE"/>
    <property type="match status" value="1"/>
</dbReference>
<gene>
    <name evidence="9" type="primary">FPR4_2</name>
    <name evidence="9" type="ORF">BGW38_007453</name>
</gene>
<dbReference type="InterPro" id="IPR041232">
    <property type="entry name" value="NPL"/>
</dbReference>
<dbReference type="GO" id="GO:0003755">
    <property type="term" value="F:peptidyl-prolyl cis-trans isomerase activity"/>
    <property type="evidence" value="ECO:0007669"/>
    <property type="project" value="UniProtKB-KW"/>
</dbReference>
<dbReference type="OrthoDB" id="1902587at2759"/>
<organism evidence="9 10">
    <name type="scientific">Lunasporangiospora selenospora</name>
    <dbReference type="NCBI Taxonomy" id="979761"/>
    <lineage>
        <taxon>Eukaryota</taxon>
        <taxon>Fungi</taxon>
        <taxon>Fungi incertae sedis</taxon>
        <taxon>Mucoromycota</taxon>
        <taxon>Mortierellomycotina</taxon>
        <taxon>Mortierellomycetes</taxon>
        <taxon>Mortierellales</taxon>
        <taxon>Mortierellaceae</taxon>
        <taxon>Lunasporangiospora</taxon>
    </lineage>
</organism>
<keyword evidence="5 6" id="KW-0413">Isomerase</keyword>
<evidence type="ECO:0000313" key="9">
    <source>
        <dbReference type="EMBL" id="KAF9577374.1"/>
    </source>
</evidence>
<evidence type="ECO:0000256" key="5">
    <source>
        <dbReference type="ARBA" id="ARBA00023235"/>
    </source>
</evidence>
<dbReference type="Gene3D" id="2.60.120.340">
    <property type="entry name" value="Nucleoplasmin core domain"/>
    <property type="match status" value="1"/>
</dbReference>
<feature type="region of interest" description="Disordered" evidence="7">
    <location>
        <begin position="93"/>
        <end position="133"/>
    </location>
</feature>
<protein>
    <recommendedName>
        <fullName evidence="3 6">peptidylprolyl isomerase</fullName>
        <ecNumber evidence="3 6">5.2.1.8</ecNumber>
    </recommendedName>
</protein>
<dbReference type="EC" id="5.2.1.8" evidence="3 6"/>
<evidence type="ECO:0000313" key="10">
    <source>
        <dbReference type="Proteomes" id="UP000780801"/>
    </source>
</evidence>
<comment type="catalytic activity">
    <reaction evidence="1 6">
        <text>[protein]-peptidylproline (omega=180) = [protein]-peptidylproline (omega=0)</text>
        <dbReference type="Rhea" id="RHEA:16237"/>
        <dbReference type="Rhea" id="RHEA-COMP:10747"/>
        <dbReference type="Rhea" id="RHEA-COMP:10748"/>
        <dbReference type="ChEBI" id="CHEBI:83833"/>
        <dbReference type="ChEBI" id="CHEBI:83834"/>
        <dbReference type="EC" id="5.2.1.8"/>
    </reaction>
</comment>
<dbReference type="PANTHER" id="PTHR43811:SF19">
    <property type="entry name" value="39 KDA FK506-BINDING NUCLEAR PROTEIN"/>
    <property type="match status" value="1"/>
</dbReference>
<feature type="domain" description="PPIase FKBP-type" evidence="8">
    <location>
        <begin position="222"/>
        <end position="271"/>
    </location>
</feature>
<accession>A0A9P6K9P4</accession>
<dbReference type="Proteomes" id="UP000780801">
    <property type="component" value="Unassembled WGS sequence"/>
</dbReference>
<feature type="non-terminal residue" evidence="9">
    <location>
        <position position="271"/>
    </location>
</feature>
<evidence type="ECO:0000256" key="2">
    <source>
        <dbReference type="ARBA" id="ARBA00007838"/>
    </source>
</evidence>
<dbReference type="Pfam" id="PF00254">
    <property type="entry name" value="FKBP_C"/>
    <property type="match status" value="1"/>
</dbReference>
<evidence type="ECO:0000256" key="1">
    <source>
        <dbReference type="ARBA" id="ARBA00000971"/>
    </source>
</evidence>
<feature type="region of interest" description="Disordered" evidence="7">
    <location>
        <begin position="151"/>
        <end position="198"/>
    </location>
</feature>
<dbReference type="GO" id="GO:0005730">
    <property type="term" value="C:nucleolus"/>
    <property type="evidence" value="ECO:0007669"/>
    <property type="project" value="TreeGrafter"/>
</dbReference>
<dbReference type="AlphaFoldDB" id="A0A9P6K9P4"/>
<dbReference type="Pfam" id="PF17800">
    <property type="entry name" value="NPL"/>
    <property type="match status" value="1"/>
</dbReference>
<dbReference type="PANTHER" id="PTHR43811">
    <property type="entry name" value="FKBP-TYPE PEPTIDYL-PROLYL CIS-TRANS ISOMERASE FKPA"/>
    <property type="match status" value="1"/>
</dbReference>
<keyword evidence="10" id="KW-1185">Reference proteome</keyword>
<dbReference type="GO" id="GO:0000785">
    <property type="term" value="C:chromatin"/>
    <property type="evidence" value="ECO:0007669"/>
    <property type="project" value="TreeGrafter"/>
</dbReference>
<dbReference type="EMBL" id="JAABOA010004920">
    <property type="protein sequence ID" value="KAF9577374.1"/>
    <property type="molecule type" value="Genomic_DNA"/>
</dbReference>
<evidence type="ECO:0000256" key="4">
    <source>
        <dbReference type="ARBA" id="ARBA00023110"/>
    </source>
</evidence>
<name>A0A9P6K9P4_9FUNG</name>
<dbReference type="Gene3D" id="3.10.50.40">
    <property type="match status" value="1"/>
</dbReference>
<sequence>MLGFWGLTVFPEKTYSQVVENSFKLSMAALDETVKPGRSSVRVTVDKKTFILCSLSANKIEQQTLDLVFTEGEEITFSVSGDNCVHLSGNYLPEDDGMDFSDEEDMYSGEDDFDEEEEDDEEEDDEEDDSVIVTKGAKRVAQFEEVAKKDVASKKQKVEEKAAPKAKEAKKEEAKKEQPKKEQPKKEQPKKEEPKKDTKKVLANGLIIEDVKVGDGLAAKSGKKIGMRYIGRLTNGKVFDKNTSGKPFHFNLGRGEVIKGWDLGIQGMQLG</sequence>
<evidence type="ECO:0000256" key="6">
    <source>
        <dbReference type="PROSITE-ProRule" id="PRU00277"/>
    </source>
</evidence>
<dbReference type="SUPFAM" id="SSF54534">
    <property type="entry name" value="FKBP-like"/>
    <property type="match status" value="1"/>
</dbReference>
<dbReference type="InterPro" id="IPR023566">
    <property type="entry name" value="PPIase_Fpr3/Fpr4-like"/>
</dbReference>